<gene>
    <name evidence="7" type="ORF">GCM10017764_08900</name>
</gene>
<dbReference type="Pfam" id="PF08281">
    <property type="entry name" value="Sigma70_r4_2"/>
    <property type="match status" value="1"/>
</dbReference>
<keyword evidence="7" id="KW-0240">DNA-directed RNA polymerase</keyword>
<dbReference type="InterPro" id="IPR013324">
    <property type="entry name" value="RNA_pol_sigma_r3/r4-like"/>
</dbReference>
<feature type="domain" description="RNA polymerase sigma factor 70 region 4 type 2" evidence="6">
    <location>
        <begin position="123"/>
        <end position="175"/>
    </location>
</feature>
<accession>A0ABQ3HWR0</accession>
<dbReference type="Pfam" id="PF04542">
    <property type="entry name" value="Sigma70_r2"/>
    <property type="match status" value="1"/>
</dbReference>
<name>A0ABQ3HWR0_9SPHI</name>
<dbReference type="Gene3D" id="1.10.10.10">
    <property type="entry name" value="Winged helix-like DNA-binding domain superfamily/Winged helix DNA-binding domain"/>
    <property type="match status" value="1"/>
</dbReference>
<dbReference type="SUPFAM" id="SSF88946">
    <property type="entry name" value="Sigma2 domain of RNA polymerase sigma factors"/>
    <property type="match status" value="1"/>
</dbReference>
<dbReference type="InterPro" id="IPR013325">
    <property type="entry name" value="RNA_pol_sigma_r2"/>
</dbReference>
<reference evidence="8" key="1">
    <citation type="journal article" date="2019" name="Int. J. Syst. Evol. Microbiol.">
        <title>The Global Catalogue of Microorganisms (GCM) 10K type strain sequencing project: providing services to taxonomists for standard genome sequencing and annotation.</title>
        <authorList>
            <consortium name="The Broad Institute Genomics Platform"/>
            <consortium name="The Broad Institute Genome Sequencing Center for Infectious Disease"/>
            <person name="Wu L."/>
            <person name="Ma J."/>
        </authorList>
    </citation>
    <scope>NUCLEOTIDE SEQUENCE [LARGE SCALE GENOMIC DNA]</scope>
    <source>
        <strain evidence="8">CGMCC 1.12966</strain>
    </source>
</reference>
<dbReference type="RefSeq" id="WP_189625422.1">
    <property type="nucleotide sequence ID" value="NZ_BNAF01000003.1"/>
</dbReference>
<evidence type="ECO:0000313" key="8">
    <source>
        <dbReference type="Proteomes" id="UP000620550"/>
    </source>
</evidence>
<dbReference type="Proteomes" id="UP000620550">
    <property type="component" value="Unassembled WGS sequence"/>
</dbReference>
<evidence type="ECO:0000313" key="7">
    <source>
        <dbReference type="EMBL" id="GHE28613.1"/>
    </source>
</evidence>
<comment type="caution">
    <text evidence="7">The sequence shown here is derived from an EMBL/GenBank/DDBJ whole genome shotgun (WGS) entry which is preliminary data.</text>
</comment>
<evidence type="ECO:0000256" key="4">
    <source>
        <dbReference type="ARBA" id="ARBA00023163"/>
    </source>
</evidence>
<keyword evidence="3" id="KW-0731">Sigma factor</keyword>
<evidence type="ECO:0000256" key="2">
    <source>
        <dbReference type="ARBA" id="ARBA00023015"/>
    </source>
</evidence>
<evidence type="ECO:0000259" key="6">
    <source>
        <dbReference type="Pfam" id="PF08281"/>
    </source>
</evidence>
<dbReference type="InterPro" id="IPR014327">
    <property type="entry name" value="RNA_pol_sigma70_bacteroid"/>
</dbReference>
<dbReference type="GO" id="GO:0000428">
    <property type="term" value="C:DNA-directed RNA polymerase complex"/>
    <property type="evidence" value="ECO:0007669"/>
    <property type="project" value="UniProtKB-KW"/>
</dbReference>
<protein>
    <submittedName>
        <fullName evidence="7">DNA-directed RNA polymerase sigma-70 factor</fullName>
    </submittedName>
</protein>
<dbReference type="InterPro" id="IPR039425">
    <property type="entry name" value="RNA_pol_sigma-70-like"/>
</dbReference>
<dbReference type="InterPro" id="IPR007627">
    <property type="entry name" value="RNA_pol_sigma70_r2"/>
</dbReference>
<dbReference type="PANTHER" id="PTHR43133:SF46">
    <property type="entry name" value="RNA POLYMERASE SIGMA-70 FACTOR ECF SUBFAMILY"/>
    <property type="match status" value="1"/>
</dbReference>
<keyword evidence="2" id="KW-0805">Transcription regulation</keyword>
<dbReference type="Gene3D" id="1.10.1740.10">
    <property type="match status" value="1"/>
</dbReference>
<proteinExistence type="inferred from homology"/>
<dbReference type="NCBIfam" id="TIGR02985">
    <property type="entry name" value="Sig70_bacteroi1"/>
    <property type="match status" value="1"/>
</dbReference>
<dbReference type="EMBL" id="BNAF01000003">
    <property type="protein sequence ID" value="GHE28613.1"/>
    <property type="molecule type" value="Genomic_DNA"/>
</dbReference>
<dbReference type="InterPro" id="IPR013249">
    <property type="entry name" value="RNA_pol_sigma70_r4_t2"/>
</dbReference>
<dbReference type="InterPro" id="IPR014284">
    <property type="entry name" value="RNA_pol_sigma-70_dom"/>
</dbReference>
<dbReference type="SUPFAM" id="SSF88659">
    <property type="entry name" value="Sigma3 and sigma4 domains of RNA polymerase sigma factors"/>
    <property type="match status" value="1"/>
</dbReference>
<sequence length="194" mass="22408">MSLKKLTDKQLMMVFPEEQGELVMQEIYNRYWKKLLGVAYNHLGNKQDAEDVVQDVLLSLWKRRNSLQVAVLENYLAIAVKYRVFHYLKNRRNDVFQSDSDGLLERHTASDEHEKIYANFIEQQIRGVVAHLPEKCKLVFVLSRQEGKTIPAIAQTLNVAEKTVEGHLTKALKAIRLYLKATNSAVLLFIILLL</sequence>
<comment type="similarity">
    <text evidence="1">Belongs to the sigma-70 factor family. ECF subfamily.</text>
</comment>
<keyword evidence="4" id="KW-0804">Transcription</keyword>
<evidence type="ECO:0000256" key="3">
    <source>
        <dbReference type="ARBA" id="ARBA00023082"/>
    </source>
</evidence>
<evidence type="ECO:0000256" key="1">
    <source>
        <dbReference type="ARBA" id="ARBA00010641"/>
    </source>
</evidence>
<feature type="domain" description="RNA polymerase sigma-70 region 2" evidence="5">
    <location>
        <begin position="27"/>
        <end position="92"/>
    </location>
</feature>
<dbReference type="NCBIfam" id="TIGR02937">
    <property type="entry name" value="sigma70-ECF"/>
    <property type="match status" value="1"/>
</dbReference>
<dbReference type="PANTHER" id="PTHR43133">
    <property type="entry name" value="RNA POLYMERASE ECF-TYPE SIGMA FACTO"/>
    <property type="match status" value="1"/>
</dbReference>
<evidence type="ECO:0000259" key="5">
    <source>
        <dbReference type="Pfam" id="PF04542"/>
    </source>
</evidence>
<organism evidence="7 8">
    <name type="scientific">Sphingobacterium griseoflavum</name>
    <dbReference type="NCBI Taxonomy" id="1474952"/>
    <lineage>
        <taxon>Bacteria</taxon>
        <taxon>Pseudomonadati</taxon>
        <taxon>Bacteroidota</taxon>
        <taxon>Sphingobacteriia</taxon>
        <taxon>Sphingobacteriales</taxon>
        <taxon>Sphingobacteriaceae</taxon>
        <taxon>Sphingobacterium</taxon>
    </lineage>
</organism>
<keyword evidence="8" id="KW-1185">Reference proteome</keyword>
<dbReference type="InterPro" id="IPR036388">
    <property type="entry name" value="WH-like_DNA-bd_sf"/>
</dbReference>